<evidence type="ECO:0000256" key="2">
    <source>
        <dbReference type="ARBA" id="ARBA00022475"/>
    </source>
</evidence>
<sequence length="603" mass="65480">MSETVTTPPAPPPEAGRTAQALRRLWGYLDRRQRWQSAWLAALVTLSAFTEMLTIGTLYPFIITLVAPDKLQTIPPLWRALTHTGLTDPRQLLPLLTVGFIGAIVLATATRIGLLWAQTWYSNHIGASLSEQLYHRTLHQPYLVHASRHSATVAVTIIDRVNGVVASVIMPILTIGSSVILLLAIFSTLVAVRPAVALGMAAGLGGLYALMATLARGRLQREGRQLNDRQHLALKAVNEGLGGIREVLLDGTQQVFRQAFRQADLERRRSVTVIAFIGSLPRYLIEGLGMILIAATGYWITRDAASAAGAVPILGVIALGAQRLLPVAQNIYGSWAQLRANLFALEDVVRLMELAPLPAADASPPPALRFEHTIRLQDVGFRYGPGLQPVLDGITLEIPRGARIGVIGATGSGKSTLIDILMGLLPPGRGRLSVDGVPIEGPAVRGWQQLIAHVPQAIFLTDATLAENIAFGVPRAQIDRQRLEQAARQAQIADLAQTLPQGWDTPIGERGMRLSGGQRQRIGIARALYKQARVIVFDEATSALDTATERRVMEAIDALDEDLTLVLIAHRLSTLRQCDWIIELQGGRIARIGRHAEIVADHE</sequence>
<evidence type="ECO:0000259" key="9">
    <source>
        <dbReference type="PROSITE" id="PS50893"/>
    </source>
</evidence>
<feature type="domain" description="ABC transmembrane type-1" evidence="10">
    <location>
        <begin position="40"/>
        <end position="340"/>
    </location>
</feature>
<dbReference type="SMART" id="SM00382">
    <property type="entry name" value="AAA"/>
    <property type="match status" value="1"/>
</dbReference>
<dbReference type="PANTHER" id="PTHR24221">
    <property type="entry name" value="ATP-BINDING CASSETTE SUB-FAMILY B"/>
    <property type="match status" value="1"/>
</dbReference>
<dbReference type="InterPro" id="IPR003439">
    <property type="entry name" value="ABC_transporter-like_ATP-bd"/>
</dbReference>
<evidence type="ECO:0000256" key="5">
    <source>
        <dbReference type="ARBA" id="ARBA00022840"/>
    </source>
</evidence>
<dbReference type="InterPro" id="IPR003593">
    <property type="entry name" value="AAA+_ATPase"/>
</dbReference>
<reference evidence="11 12" key="1">
    <citation type="submission" date="2024-04" db="EMBL/GenBank/DDBJ databases">
        <title>Novel species of the genus Ideonella isolated from streams.</title>
        <authorList>
            <person name="Lu H."/>
        </authorList>
    </citation>
    <scope>NUCLEOTIDE SEQUENCE [LARGE SCALE GENOMIC DNA]</scope>
    <source>
        <strain evidence="11 12">BYS139W</strain>
    </source>
</reference>
<evidence type="ECO:0000259" key="10">
    <source>
        <dbReference type="PROSITE" id="PS50929"/>
    </source>
</evidence>
<organism evidence="11 12">
    <name type="scientific">Pseudaquabacterium rugosum</name>
    <dbReference type="NCBI Taxonomy" id="2984194"/>
    <lineage>
        <taxon>Bacteria</taxon>
        <taxon>Pseudomonadati</taxon>
        <taxon>Pseudomonadota</taxon>
        <taxon>Betaproteobacteria</taxon>
        <taxon>Burkholderiales</taxon>
        <taxon>Sphaerotilaceae</taxon>
        <taxon>Pseudaquabacterium</taxon>
    </lineage>
</organism>
<gene>
    <name evidence="11" type="ORF">AACH11_12380</name>
</gene>
<feature type="transmembrane region" description="Helical" evidence="8">
    <location>
        <begin position="195"/>
        <end position="215"/>
    </location>
</feature>
<keyword evidence="3 8" id="KW-0812">Transmembrane</keyword>
<dbReference type="Pfam" id="PF00005">
    <property type="entry name" value="ABC_tran"/>
    <property type="match status" value="1"/>
</dbReference>
<feature type="transmembrane region" description="Helical" evidence="8">
    <location>
        <begin position="92"/>
        <end position="114"/>
    </location>
</feature>
<evidence type="ECO:0000256" key="7">
    <source>
        <dbReference type="ARBA" id="ARBA00023136"/>
    </source>
</evidence>
<name>A0ABU9BCM2_9BURK</name>
<evidence type="ECO:0000256" key="1">
    <source>
        <dbReference type="ARBA" id="ARBA00004651"/>
    </source>
</evidence>
<dbReference type="PANTHER" id="PTHR24221:SF654">
    <property type="entry name" value="ATP-BINDING CASSETTE SUB-FAMILY B MEMBER 6"/>
    <property type="match status" value="1"/>
</dbReference>
<accession>A0ABU9BCM2</accession>
<feature type="transmembrane region" description="Helical" evidence="8">
    <location>
        <begin position="271"/>
        <end position="300"/>
    </location>
</feature>
<dbReference type="PROSITE" id="PS50929">
    <property type="entry name" value="ABC_TM1F"/>
    <property type="match status" value="1"/>
</dbReference>
<proteinExistence type="predicted"/>
<dbReference type="InterPro" id="IPR039421">
    <property type="entry name" value="Type_1_exporter"/>
</dbReference>
<dbReference type="Gene3D" id="3.40.50.300">
    <property type="entry name" value="P-loop containing nucleotide triphosphate hydrolases"/>
    <property type="match status" value="1"/>
</dbReference>
<keyword evidence="6 8" id="KW-1133">Transmembrane helix</keyword>
<dbReference type="InterPro" id="IPR036640">
    <property type="entry name" value="ABC1_TM_sf"/>
</dbReference>
<dbReference type="InterPro" id="IPR011527">
    <property type="entry name" value="ABC1_TM_dom"/>
</dbReference>
<evidence type="ECO:0000256" key="8">
    <source>
        <dbReference type="SAM" id="Phobius"/>
    </source>
</evidence>
<feature type="transmembrane region" description="Helical" evidence="8">
    <location>
        <begin position="164"/>
        <end position="189"/>
    </location>
</feature>
<dbReference type="PROSITE" id="PS00211">
    <property type="entry name" value="ABC_TRANSPORTER_1"/>
    <property type="match status" value="1"/>
</dbReference>
<dbReference type="Proteomes" id="UP001368500">
    <property type="component" value="Unassembled WGS sequence"/>
</dbReference>
<evidence type="ECO:0000256" key="4">
    <source>
        <dbReference type="ARBA" id="ARBA00022741"/>
    </source>
</evidence>
<dbReference type="SUPFAM" id="SSF90123">
    <property type="entry name" value="ABC transporter transmembrane region"/>
    <property type="match status" value="1"/>
</dbReference>
<dbReference type="Pfam" id="PF00664">
    <property type="entry name" value="ABC_membrane"/>
    <property type="match status" value="1"/>
</dbReference>
<comment type="caution">
    <text evidence="11">The sequence shown here is derived from an EMBL/GenBank/DDBJ whole genome shotgun (WGS) entry which is preliminary data.</text>
</comment>
<evidence type="ECO:0000256" key="3">
    <source>
        <dbReference type="ARBA" id="ARBA00022692"/>
    </source>
</evidence>
<protein>
    <submittedName>
        <fullName evidence="11">ABC transporter ATP-binding protein</fullName>
    </submittedName>
</protein>
<keyword evidence="7 8" id="KW-0472">Membrane</keyword>
<evidence type="ECO:0000313" key="11">
    <source>
        <dbReference type="EMBL" id="MEK8026760.1"/>
    </source>
</evidence>
<keyword evidence="2" id="KW-1003">Cell membrane</keyword>
<dbReference type="PROSITE" id="PS50893">
    <property type="entry name" value="ABC_TRANSPORTER_2"/>
    <property type="match status" value="1"/>
</dbReference>
<dbReference type="EMBL" id="JBBUTF010000010">
    <property type="protein sequence ID" value="MEK8026760.1"/>
    <property type="molecule type" value="Genomic_DNA"/>
</dbReference>
<evidence type="ECO:0000313" key="12">
    <source>
        <dbReference type="Proteomes" id="UP001368500"/>
    </source>
</evidence>
<dbReference type="InterPro" id="IPR017871">
    <property type="entry name" value="ABC_transporter-like_CS"/>
</dbReference>
<evidence type="ECO:0000256" key="6">
    <source>
        <dbReference type="ARBA" id="ARBA00022989"/>
    </source>
</evidence>
<dbReference type="SUPFAM" id="SSF52540">
    <property type="entry name" value="P-loop containing nucleoside triphosphate hydrolases"/>
    <property type="match status" value="1"/>
</dbReference>
<dbReference type="Gene3D" id="1.20.1560.10">
    <property type="entry name" value="ABC transporter type 1, transmembrane domain"/>
    <property type="match status" value="1"/>
</dbReference>
<keyword evidence="12" id="KW-1185">Reference proteome</keyword>
<dbReference type="GO" id="GO:0005524">
    <property type="term" value="F:ATP binding"/>
    <property type="evidence" value="ECO:0007669"/>
    <property type="project" value="UniProtKB-KW"/>
</dbReference>
<feature type="domain" description="ABC transporter" evidence="9">
    <location>
        <begin position="374"/>
        <end position="603"/>
    </location>
</feature>
<keyword evidence="4" id="KW-0547">Nucleotide-binding</keyword>
<comment type="subcellular location">
    <subcellularLocation>
        <location evidence="1">Cell membrane</location>
        <topology evidence="1">Multi-pass membrane protein</topology>
    </subcellularLocation>
</comment>
<dbReference type="RefSeq" id="WP_341374545.1">
    <property type="nucleotide sequence ID" value="NZ_JBBUTF010000010.1"/>
</dbReference>
<feature type="transmembrane region" description="Helical" evidence="8">
    <location>
        <begin position="38"/>
        <end position="62"/>
    </location>
</feature>
<keyword evidence="5 11" id="KW-0067">ATP-binding</keyword>
<dbReference type="InterPro" id="IPR027417">
    <property type="entry name" value="P-loop_NTPase"/>
</dbReference>